<organism evidence="3 4">
    <name type="scientific">Ranatra chinensis</name>
    <dbReference type="NCBI Taxonomy" id="642074"/>
    <lineage>
        <taxon>Eukaryota</taxon>
        <taxon>Metazoa</taxon>
        <taxon>Ecdysozoa</taxon>
        <taxon>Arthropoda</taxon>
        <taxon>Hexapoda</taxon>
        <taxon>Insecta</taxon>
        <taxon>Pterygota</taxon>
        <taxon>Neoptera</taxon>
        <taxon>Paraneoptera</taxon>
        <taxon>Hemiptera</taxon>
        <taxon>Heteroptera</taxon>
        <taxon>Panheteroptera</taxon>
        <taxon>Nepomorpha</taxon>
        <taxon>Nepidae</taxon>
        <taxon>Ranatrinae</taxon>
        <taxon>Ranatra</taxon>
    </lineage>
</organism>
<sequence>MESKRRNMFYKNKKQETTKICHPFVIVAVDAWGIFDAGVSLLVDYLRGLKRTLSSARVLRRPVGVHVRSVSPGELKKERNQRWQKKVHPTPLRGATEIDPPRLSGGGPERGVKTRTQRAMGRPRDDTMTILMWKRYLLWYVVSCSESVGNPKLRRLGSSRRDSPGVVTRTRHGSTFSRYPGPATIPGL</sequence>
<protein>
    <submittedName>
        <fullName evidence="3">Uncharacterized protein</fullName>
    </submittedName>
</protein>
<keyword evidence="2" id="KW-1133">Transmembrane helix</keyword>
<feature type="region of interest" description="Disordered" evidence="1">
    <location>
        <begin position="150"/>
        <end position="188"/>
    </location>
</feature>
<gene>
    <name evidence="3" type="ORF">AAG570_003171</name>
</gene>
<feature type="transmembrane region" description="Helical" evidence="2">
    <location>
        <begin position="20"/>
        <end position="43"/>
    </location>
</feature>
<keyword evidence="2" id="KW-0472">Membrane</keyword>
<keyword evidence="4" id="KW-1185">Reference proteome</keyword>
<evidence type="ECO:0000256" key="1">
    <source>
        <dbReference type="SAM" id="MobiDB-lite"/>
    </source>
</evidence>
<reference evidence="3 4" key="1">
    <citation type="submission" date="2024-07" db="EMBL/GenBank/DDBJ databases">
        <title>Chromosome-level genome assembly of the water stick insect Ranatra chinensis (Heteroptera: Nepidae).</title>
        <authorList>
            <person name="Liu X."/>
        </authorList>
    </citation>
    <scope>NUCLEOTIDE SEQUENCE [LARGE SCALE GENOMIC DNA]</scope>
    <source>
        <strain evidence="3">Cailab_2021Rc</strain>
        <tissue evidence="3">Muscle</tissue>
    </source>
</reference>
<evidence type="ECO:0000313" key="3">
    <source>
        <dbReference type="EMBL" id="KAL1122845.1"/>
    </source>
</evidence>
<dbReference type="AlphaFoldDB" id="A0ABD0Y637"/>
<comment type="caution">
    <text evidence="3">The sequence shown here is derived from an EMBL/GenBank/DDBJ whole genome shotgun (WGS) entry which is preliminary data.</text>
</comment>
<dbReference type="EMBL" id="JBFDAA010000013">
    <property type="protein sequence ID" value="KAL1122845.1"/>
    <property type="molecule type" value="Genomic_DNA"/>
</dbReference>
<proteinExistence type="predicted"/>
<name>A0ABD0Y637_9HEMI</name>
<evidence type="ECO:0000256" key="2">
    <source>
        <dbReference type="SAM" id="Phobius"/>
    </source>
</evidence>
<evidence type="ECO:0000313" key="4">
    <source>
        <dbReference type="Proteomes" id="UP001558652"/>
    </source>
</evidence>
<dbReference type="Proteomes" id="UP001558652">
    <property type="component" value="Unassembled WGS sequence"/>
</dbReference>
<keyword evidence="2" id="KW-0812">Transmembrane</keyword>
<accession>A0ABD0Y637</accession>
<feature type="region of interest" description="Disordered" evidence="1">
    <location>
        <begin position="79"/>
        <end position="121"/>
    </location>
</feature>